<sequence>MMMRMVMMMMMRWTPVKSSFYGPINFQPHGLLQGSRLEMVTVIDSLGKVARSCTSSGGNDHFEGSGGQIVVSGCSADGTREATPSPISSSRI</sequence>
<proteinExistence type="predicted"/>
<keyword evidence="2" id="KW-0732">Signal</keyword>
<dbReference type="Proteomes" id="UP000735302">
    <property type="component" value="Unassembled WGS sequence"/>
</dbReference>
<evidence type="ECO:0008006" key="5">
    <source>
        <dbReference type="Google" id="ProtNLM"/>
    </source>
</evidence>
<protein>
    <recommendedName>
        <fullName evidence="5">Secreted protein</fullName>
    </recommendedName>
</protein>
<feature type="signal peptide" evidence="2">
    <location>
        <begin position="1"/>
        <end position="18"/>
    </location>
</feature>
<organism evidence="3 4">
    <name type="scientific">Plakobranchus ocellatus</name>
    <dbReference type="NCBI Taxonomy" id="259542"/>
    <lineage>
        <taxon>Eukaryota</taxon>
        <taxon>Metazoa</taxon>
        <taxon>Spiralia</taxon>
        <taxon>Lophotrochozoa</taxon>
        <taxon>Mollusca</taxon>
        <taxon>Gastropoda</taxon>
        <taxon>Heterobranchia</taxon>
        <taxon>Euthyneura</taxon>
        <taxon>Panpulmonata</taxon>
        <taxon>Sacoglossa</taxon>
        <taxon>Placobranchoidea</taxon>
        <taxon>Plakobranchidae</taxon>
        <taxon>Plakobranchus</taxon>
    </lineage>
</organism>
<accession>A0AAV4ADD9</accession>
<reference evidence="3 4" key="1">
    <citation type="journal article" date="2021" name="Elife">
        <title>Chloroplast acquisition without the gene transfer in kleptoplastic sea slugs, Plakobranchus ocellatus.</title>
        <authorList>
            <person name="Maeda T."/>
            <person name="Takahashi S."/>
            <person name="Yoshida T."/>
            <person name="Shimamura S."/>
            <person name="Takaki Y."/>
            <person name="Nagai Y."/>
            <person name="Toyoda A."/>
            <person name="Suzuki Y."/>
            <person name="Arimoto A."/>
            <person name="Ishii H."/>
            <person name="Satoh N."/>
            <person name="Nishiyama T."/>
            <person name="Hasebe M."/>
            <person name="Maruyama T."/>
            <person name="Minagawa J."/>
            <person name="Obokata J."/>
            <person name="Shigenobu S."/>
        </authorList>
    </citation>
    <scope>NUCLEOTIDE SEQUENCE [LARGE SCALE GENOMIC DNA]</scope>
</reference>
<dbReference type="EMBL" id="BLXT01003741">
    <property type="protein sequence ID" value="GFO04788.1"/>
    <property type="molecule type" value="Genomic_DNA"/>
</dbReference>
<evidence type="ECO:0000256" key="2">
    <source>
        <dbReference type="SAM" id="SignalP"/>
    </source>
</evidence>
<feature type="chain" id="PRO_5043887222" description="Secreted protein" evidence="2">
    <location>
        <begin position="19"/>
        <end position="92"/>
    </location>
</feature>
<evidence type="ECO:0000313" key="4">
    <source>
        <dbReference type="Proteomes" id="UP000735302"/>
    </source>
</evidence>
<keyword evidence="4" id="KW-1185">Reference proteome</keyword>
<evidence type="ECO:0000313" key="3">
    <source>
        <dbReference type="EMBL" id="GFO04788.1"/>
    </source>
</evidence>
<dbReference type="AlphaFoldDB" id="A0AAV4ADD9"/>
<comment type="caution">
    <text evidence="3">The sequence shown here is derived from an EMBL/GenBank/DDBJ whole genome shotgun (WGS) entry which is preliminary data.</text>
</comment>
<name>A0AAV4ADD9_9GAST</name>
<feature type="region of interest" description="Disordered" evidence="1">
    <location>
        <begin position="73"/>
        <end position="92"/>
    </location>
</feature>
<gene>
    <name evidence="3" type="ORF">PoB_003129300</name>
</gene>
<evidence type="ECO:0000256" key="1">
    <source>
        <dbReference type="SAM" id="MobiDB-lite"/>
    </source>
</evidence>